<evidence type="ECO:0000256" key="1">
    <source>
        <dbReference type="SAM" id="MobiDB-lite"/>
    </source>
</evidence>
<organism evidence="2 3">
    <name type="scientific">Candidatus Protofrankia californiensis</name>
    <dbReference type="NCBI Taxonomy" id="1839754"/>
    <lineage>
        <taxon>Bacteria</taxon>
        <taxon>Bacillati</taxon>
        <taxon>Actinomycetota</taxon>
        <taxon>Actinomycetes</taxon>
        <taxon>Frankiales</taxon>
        <taxon>Frankiaceae</taxon>
        <taxon>Protofrankia</taxon>
    </lineage>
</organism>
<dbReference type="EMBL" id="FLUV01002470">
    <property type="protein sequence ID" value="SBW28783.1"/>
    <property type="molecule type" value="Genomic_DNA"/>
</dbReference>
<name>A0A1C3PG02_9ACTN</name>
<evidence type="ECO:0000313" key="2">
    <source>
        <dbReference type="EMBL" id="SBW28783.1"/>
    </source>
</evidence>
<dbReference type="Proteomes" id="UP000199013">
    <property type="component" value="Unassembled WGS sequence"/>
</dbReference>
<reference evidence="3" key="1">
    <citation type="submission" date="2016-02" db="EMBL/GenBank/DDBJ databases">
        <authorList>
            <person name="Wibberg D."/>
        </authorList>
    </citation>
    <scope>NUCLEOTIDE SEQUENCE [LARGE SCALE GENOMIC DNA]</scope>
</reference>
<gene>
    <name evidence="2" type="ORF">FDG2_5987</name>
</gene>
<feature type="region of interest" description="Disordered" evidence="1">
    <location>
        <begin position="1"/>
        <end position="32"/>
    </location>
</feature>
<accession>A0A1C3PG02</accession>
<evidence type="ECO:0000313" key="3">
    <source>
        <dbReference type="Proteomes" id="UP000199013"/>
    </source>
</evidence>
<protein>
    <submittedName>
        <fullName evidence="2">Uncharacterized protein</fullName>
    </submittedName>
</protein>
<dbReference type="AlphaFoldDB" id="A0A1C3PG02"/>
<sequence length="103" mass="11064">MATPVARRAGVRAMLDRDEAYDQDPKGEPPISVPRYRRALRAAIDVVPELVTEQGMPRSAVEAEAYSAGVRDALDTVVGVIAQEIEYVGIPDLSAGEPSRTDA</sequence>
<proteinExistence type="predicted"/>
<keyword evidence="3" id="KW-1185">Reference proteome</keyword>
<feature type="compositionally biased region" description="Basic and acidic residues" evidence="1">
    <location>
        <begin position="14"/>
        <end position="27"/>
    </location>
</feature>